<feature type="transmembrane region" description="Helical" evidence="1">
    <location>
        <begin position="59"/>
        <end position="78"/>
    </location>
</feature>
<proteinExistence type="predicted"/>
<keyword evidence="1" id="KW-1133">Transmembrane helix</keyword>
<name>A0A5A5TCS0_9CHLR</name>
<gene>
    <name evidence="2" type="ORF">KDI_22980</name>
</gene>
<dbReference type="AlphaFoldDB" id="A0A5A5TCS0"/>
<keyword evidence="3" id="KW-1185">Reference proteome</keyword>
<dbReference type="RefSeq" id="WP_149401711.1">
    <property type="nucleotide sequence ID" value="NZ_BIXY01000029.1"/>
</dbReference>
<dbReference type="OrthoDB" id="9931871at2"/>
<dbReference type="Proteomes" id="UP000322530">
    <property type="component" value="Unassembled WGS sequence"/>
</dbReference>
<dbReference type="EMBL" id="BIXY01000029">
    <property type="protein sequence ID" value="GCF08734.1"/>
    <property type="molecule type" value="Genomic_DNA"/>
</dbReference>
<organism evidence="2 3">
    <name type="scientific">Dictyobacter arantiisoli</name>
    <dbReference type="NCBI Taxonomy" id="2014874"/>
    <lineage>
        <taxon>Bacteria</taxon>
        <taxon>Bacillati</taxon>
        <taxon>Chloroflexota</taxon>
        <taxon>Ktedonobacteria</taxon>
        <taxon>Ktedonobacterales</taxon>
        <taxon>Dictyobacteraceae</taxon>
        <taxon>Dictyobacter</taxon>
    </lineage>
</organism>
<evidence type="ECO:0000256" key="1">
    <source>
        <dbReference type="SAM" id="Phobius"/>
    </source>
</evidence>
<feature type="transmembrane region" description="Helical" evidence="1">
    <location>
        <begin position="20"/>
        <end position="38"/>
    </location>
</feature>
<protein>
    <submittedName>
        <fullName evidence="2">Uncharacterized protein</fullName>
    </submittedName>
</protein>
<keyword evidence="1" id="KW-0812">Transmembrane</keyword>
<sequence>MQLAITLAQFWMMIRNSSAILSLLCGALLFFMGPRLVYRVQHNIESGQNVQTFCIRWTHLFFLEMLAITFFYGGLYMFDLVPLLAGWTLIGAIPGLAVLITCLLSNFI</sequence>
<comment type="caution">
    <text evidence="2">The sequence shown here is derived from an EMBL/GenBank/DDBJ whole genome shotgun (WGS) entry which is preliminary data.</text>
</comment>
<evidence type="ECO:0000313" key="2">
    <source>
        <dbReference type="EMBL" id="GCF08734.1"/>
    </source>
</evidence>
<evidence type="ECO:0000313" key="3">
    <source>
        <dbReference type="Proteomes" id="UP000322530"/>
    </source>
</evidence>
<accession>A0A5A5TCS0</accession>
<keyword evidence="1" id="KW-0472">Membrane</keyword>
<feature type="transmembrane region" description="Helical" evidence="1">
    <location>
        <begin position="84"/>
        <end position="104"/>
    </location>
</feature>
<reference evidence="2 3" key="1">
    <citation type="submission" date="2019-01" db="EMBL/GenBank/DDBJ databases">
        <title>Draft genome sequence of Dictyobacter sp. Uno17.</title>
        <authorList>
            <person name="Wang C.M."/>
            <person name="Zheng Y."/>
            <person name="Sakai Y."/>
            <person name="Abe K."/>
            <person name="Yokota A."/>
            <person name="Yabe S."/>
        </authorList>
    </citation>
    <scope>NUCLEOTIDE SEQUENCE [LARGE SCALE GENOMIC DNA]</scope>
    <source>
        <strain evidence="2 3">Uno17</strain>
    </source>
</reference>